<feature type="compositionally biased region" description="Acidic residues" evidence="1">
    <location>
        <begin position="228"/>
        <end position="240"/>
    </location>
</feature>
<gene>
    <name evidence="2" type="ORF">ACKI18_45830</name>
</gene>
<feature type="compositionally biased region" description="Gly residues" evidence="1">
    <location>
        <begin position="328"/>
        <end position="345"/>
    </location>
</feature>
<dbReference type="Proteomes" id="UP001631957">
    <property type="component" value="Unassembled WGS sequence"/>
</dbReference>
<accession>A0ABW9I6K4</accession>
<dbReference type="CDD" id="cd00093">
    <property type="entry name" value="HTH_XRE"/>
    <property type="match status" value="1"/>
</dbReference>
<sequence length="569" mass="57139">MTSGQHAADFAERLRDLKSRTDRSYGSLARRLGMNTSTLHRYCAGEAVPQDFAPVERLAGFCGASPEERLELHRLWLLAVQERQGRQERGRKGEEGAGEEGAGDGAGGDGAADAGGLAAEAGSGAGADRAADAKGLAAEAGSGAAADRAEGAGAGAEGLLAEGGSGVAVDWAKGAEGLPAKAGSGAAAGVAGVGAEVGVSLRAGAGGPEARAGAGASADAGGGTGDGIDGDGNGDGDSDGIDTVVRDSPPSPPRSWYRRRAVVFAAVACVVAATVGTLSALPDDRRPGAPGATAQAGNDVPSLSSRPGRLTPRPSGSGSPSPSVSPSGKGGGPSAEAGTGAGPGAGVSASPTGSGAPGEQPFTGTPLTWTVDSHVWNQGCGHYYVIDQPPAQVPPPPMSQDARAWATAEGGLHGKETMVRVSVQGRSDTAVVLEALRVRVVGRGTPAGGNAYAMDQGCGGALTPREFAVDLDKDRPIAHSMPGNDAGTELPAVSFPYRVSAKDPEILLVTARTTGCDCSWYLELDWSSQGRTGTVRVDDGGRPFRTTAIAGLPRYVYDTLNRNWRPYTD</sequence>
<feature type="compositionally biased region" description="Low complexity" evidence="1">
    <location>
        <begin position="301"/>
        <end position="327"/>
    </location>
</feature>
<evidence type="ECO:0000313" key="3">
    <source>
        <dbReference type="Proteomes" id="UP001631957"/>
    </source>
</evidence>
<comment type="caution">
    <text evidence="2">The sequence shown here is derived from an EMBL/GenBank/DDBJ whole genome shotgun (WGS) entry which is preliminary data.</text>
</comment>
<dbReference type="InterPro" id="IPR010982">
    <property type="entry name" value="Lambda_DNA-bd_dom_sf"/>
</dbReference>
<evidence type="ECO:0000313" key="2">
    <source>
        <dbReference type="EMBL" id="MFM9615988.1"/>
    </source>
</evidence>
<dbReference type="RefSeq" id="WP_409122282.1">
    <property type="nucleotide sequence ID" value="NZ_JBJVNI010000046.1"/>
</dbReference>
<reference evidence="2 3" key="1">
    <citation type="submission" date="2024-12" db="EMBL/GenBank/DDBJ databases">
        <title>Forecasting of Potato common scab and diversities of Pathogenic streptomyces spp. in china.</title>
        <authorList>
            <person name="Handique U."/>
            <person name="Wu J."/>
        </authorList>
    </citation>
    <scope>NUCLEOTIDE SEQUENCE [LARGE SCALE GENOMIC DNA]</scope>
    <source>
        <strain evidence="2 3">ZRIMU1530</strain>
    </source>
</reference>
<organism evidence="2 3">
    <name type="scientific">Streptomyces niveiscabiei</name>
    <dbReference type="NCBI Taxonomy" id="164115"/>
    <lineage>
        <taxon>Bacteria</taxon>
        <taxon>Bacillati</taxon>
        <taxon>Actinomycetota</taxon>
        <taxon>Actinomycetes</taxon>
        <taxon>Kitasatosporales</taxon>
        <taxon>Streptomycetaceae</taxon>
        <taxon>Streptomyces</taxon>
    </lineage>
</organism>
<dbReference type="Pfam" id="PF13560">
    <property type="entry name" value="HTH_31"/>
    <property type="match status" value="1"/>
</dbReference>
<feature type="compositionally biased region" description="Basic and acidic residues" evidence="1">
    <location>
        <begin position="83"/>
        <end position="95"/>
    </location>
</feature>
<feature type="compositionally biased region" description="Low complexity" evidence="1">
    <location>
        <begin position="208"/>
        <end position="219"/>
    </location>
</feature>
<dbReference type="SUPFAM" id="SSF47413">
    <property type="entry name" value="lambda repressor-like DNA-binding domains"/>
    <property type="match status" value="1"/>
</dbReference>
<protein>
    <submittedName>
        <fullName evidence="2">Helix-turn-helix domain-containing protein</fullName>
    </submittedName>
</protein>
<keyword evidence="3" id="KW-1185">Reference proteome</keyword>
<proteinExistence type="predicted"/>
<feature type="region of interest" description="Disordered" evidence="1">
    <location>
        <begin position="206"/>
        <end position="255"/>
    </location>
</feature>
<feature type="region of interest" description="Disordered" evidence="1">
    <location>
        <begin position="280"/>
        <end position="366"/>
    </location>
</feature>
<dbReference type="InterPro" id="IPR001387">
    <property type="entry name" value="Cro/C1-type_HTH"/>
</dbReference>
<feature type="region of interest" description="Disordered" evidence="1">
    <location>
        <begin position="83"/>
        <end position="115"/>
    </location>
</feature>
<feature type="compositionally biased region" description="Low complexity" evidence="1">
    <location>
        <begin position="346"/>
        <end position="359"/>
    </location>
</feature>
<name>A0ABW9I6K4_9ACTN</name>
<dbReference type="EMBL" id="JBJVNI010000046">
    <property type="protein sequence ID" value="MFM9615988.1"/>
    <property type="molecule type" value="Genomic_DNA"/>
</dbReference>
<evidence type="ECO:0000256" key="1">
    <source>
        <dbReference type="SAM" id="MobiDB-lite"/>
    </source>
</evidence>